<evidence type="ECO:0000313" key="7">
    <source>
        <dbReference type="EMBL" id="MEE7455445.1"/>
    </source>
</evidence>
<dbReference type="EMBL" id="MLBY01000001">
    <property type="protein sequence ID" value="MEE7455445.1"/>
    <property type="molecule type" value="Genomic_DNA"/>
</dbReference>
<keyword evidence="4" id="KW-0704">Schiff base</keyword>
<comment type="function">
    <text evidence="1">Catalyzes the formation of 4-(hydroxymethyl)-2-furancarboxaldehyde phosphate (4-HFC-P) from two molecules of glyceraldehyde-3-P (GA-3-P).</text>
</comment>
<evidence type="ECO:0000256" key="3">
    <source>
        <dbReference type="ARBA" id="ARBA00023239"/>
    </source>
</evidence>
<evidence type="ECO:0000313" key="8">
    <source>
        <dbReference type="Proteomes" id="UP001349262"/>
    </source>
</evidence>
<dbReference type="Proteomes" id="UP001349262">
    <property type="component" value="Unassembled WGS sequence"/>
</dbReference>
<protein>
    <recommendedName>
        <fullName evidence="2">(5-formylfuran-3-yl)methyl phosphate synthase</fullName>
        <ecNumber evidence="2">4.2.3.153</ecNumber>
    </recommendedName>
    <alternativeName>
        <fullName evidence="5">4-(hydroxymethyl)-2-furancarboxaldehyde-phosphate synthase</fullName>
    </alternativeName>
</protein>
<dbReference type="EC" id="4.2.3.153" evidence="2"/>
<organism evidence="7 8">
    <name type="scientific">Methylobacterium radiotolerans</name>
    <dbReference type="NCBI Taxonomy" id="31998"/>
    <lineage>
        <taxon>Bacteria</taxon>
        <taxon>Pseudomonadati</taxon>
        <taxon>Pseudomonadota</taxon>
        <taxon>Alphaproteobacteria</taxon>
        <taxon>Hyphomicrobiales</taxon>
        <taxon>Methylobacteriaceae</taxon>
        <taxon>Methylobacterium</taxon>
    </lineage>
</organism>
<evidence type="ECO:0000256" key="4">
    <source>
        <dbReference type="ARBA" id="ARBA00023270"/>
    </source>
</evidence>
<reference evidence="7 8" key="1">
    <citation type="journal article" date="2012" name="Genet. Mol. Biol.">
        <title>Analysis of 16S rRNA and mxaF genes revealing insights into Methylobacterium niche-specific plant association.</title>
        <authorList>
            <person name="Dourado M.N."/>
            <person name="Andreote F.D."/>
            <person name="Dini-Andreote F."/>
            <person name="Conti R."/>
            <person name="Araujo J.M."/>
            <person name="Araujo W.L."/>
        </authorList>
    </citation>
    <scope>NUCLEOTIDE SEQUENCE [LARGE SCALE GENOMIC DNA]</scope>
    <source>
        <strain evidence="7 8">SR1.6/4</strain>
    </source>
</reference>
<accession>A0ABU7T4H1</accession>
<sequence>MSDAEPTFHPRPRLLVSVRAPDEALTALDAGADLIDAKDPERGALGALTPETVRAIVARVGGRAVTSAVAGDGTGREIAAAIAAMAETGVDFIKIAVGAAGDAALERAASRAPGRVIGVLFAEDGLAQDGLIEDAPGRLAAAGFCGAMIDTSGKSGVALAALLPAPRLAAFVAACRARELMSGLAGSLALSDIPVLAALNPDYLGFRGGLCRASDRRQSLDGARVAQAVAALRAGLRADAA</sequence>
<keyword evidence="3" id="KW-0456">Lyase</keyword>
<keyword evidence="8" id="KW-1185">Reference proteome</keyword>
<name>A0ABU7T4H1_9HYPH</name>
<evidence type="ECO:0000256" key="2">
    <source>
        <dbReference type="ARBA" id="ARBA00012553"/>
    </source>
</evidence>
<comment type="caution">
    <text evidence="7">The sequence shown here is derived from an EMBL/GenBank/DDBJ whole genome shotgun (WGS) entry which is preliminary data.</text>
</comment>
<dbReference type="InterPro" id="IPR007565">
    <property type="entry name" value="4HFCP_synth"/>
</dbReference>
<proteinExistence type="predicted"/>
<comment type="catalytic activity">
    <reaction evidence="6">
        <text>2 D-glyceraldehyde 3-phosphate = 4-(hydroxymethyl)-2-furancarboxaldehyde phosphate + phosphate + 2 H2O</text>
        <dbReference type="Rhea" id="RHEA:43536"/>
        <dbReference type="ChEBI" id="CHEBI:15377"/>
        <dbReference type="ChEBI" id="CHEBI:43474"/>
        <dbReference type="ChEBI" id="CHEBI:59776"/>
        <dbReference type="ChEBI" id="CHEBI:83407"/>
        <dbReference type="EC" id="4.2.3.153"/>
    </reaction>
</comment>
<dbReference type="Pfam" id="PF04476">
    <property type="entry name" value="4HFCP_synth"/>
    <property type="match status" value="1"/>
</dbReference>
<dbReference type="PIRSF" id="PIRSF015957">
    <property type="entry name" value="UCP015957"/>
    <property type="match status" value="1"/>
</dbReference>
<evidence type="ECO:0000256" key="1">
    <source>
        <dbReference type="ARBA" id="ARBA00003810"/>
    </source>
</evidence>
<gene>
    <name evidence="7" type="ORF">MRSR164_01035</name>
</gene>
<evidence type="ECO:0000256" key="5">
    <source>
        <dbReference type="ARBA" id="ARBA00032523"/>
    </source>
</evidence>
<evidence type="ECO:0000256" key="6">
    <source>
        <dbReference type="ARBA" id="ARBA00047628"/>
    </source>
</evidence>